<feature type="domain" description="Adenylosuccinate lyase C-terminal" evidence="2">
    <location>
        <begin position="67"/>
        <end position="146"/>
    </location>
</feature>
<comment type="caution">
    <text evidence="3">The sequence shown here is derived from an EMBL/GenBank/DDBJ whole genome shotgun (WGS) entry which is preliminary data.</text>
</comment>
<protein>
    <submittedName>
        <fullName evidence="3">Adenylosuccinate lyase</fullName>
    </submittedName>
</protein>
<dbReference type="PANTHER" id="PTHR43172">
    <property type="entry name" value="ADENYLOSUCCINATE LYASE"/>
    <property type="match status" value="1"/>
</dbReference>
<organism evidence="3">
    <name type="scientific">mine drainage metagenome</name>
    <dbReference type="NCBI Taxonomy" id="410659"/>
    <lineage>
        <taxon>unclassified sequences</taxon>
        <taxon>metagenomes</taxon>
        <taxon>ecological metagenomes</taxon>
    </lineage>
</organism>
<dbReference type="EMBL" id="AUZZ01010492">
    <property type="protein sequence ID" value="EQD29786.1"/>
    <property type="molecule type" value="Genomic_DNA"/>
</dbReference>
<dbReference type="GO" id="GO:0005829">
    <property type="term" value="C:cytosol"/>
    <property type="evidence" value="ECO:0007669"/>
    <property type="project" value="TreeGrafter"/>
</dbReference>
<sequence length="155" mass="17142">MVRAFALPPLENMVQWHERDLANSANERIVLPHAILLTDDLLGKLTEVFAGLRVDPVRMAEEIDRSGGGAMTENLMLALTARGLARADAHELLRRLTRRPQDGPSLAERARADAEVARYVGPAEIDGLLDPARYVAAAAEKTDRVVARLERELDR</sequence>
<dbReference type="Pfam" id="PF10397">
    <property type="entry name" value="ADSL_C"/>
    <property type="match status" value="1"/>
</dbReference>
<dbReference type="AlphaFoldDB" id="T0Y3X5"/>
<accession>T0Y3X5</accession>
<evidence type="ECO:0000259" key="2">
    <source>
        <dbReference type="SMART" id="SM00998"/>
    </source>
</evidence>
<reference evidence="3" key="1">
    <citation type="submission" date="2013-08" db="EMBL/GenBank/DDBJ databases">
        <authorList>
            <person name="Mendez C."/>
            <person name="Richter M."/>
            <person name="Ferrer M."/>
            <person name="Sanchez J."/>
        </authorList>
    </citation>
    <scope>NUCLEOTIDE SEQUENCE</scope>
</reference>
<proteinExistence type="predicted"/>
<dbReference type="GO" id="GO:0044208">
    <property type="term" value="P:'de novo' AMP biosynthetic process"/>
    <property type="evidence" value="ECO:0007669"/>
    <property type="project" value="TreeGrafter"/>
</dbReference>
<dbReference type="Gene3D" id="1.10.40.30">
    <property type="entry name" value="Fumarase/aspartase (C-terminal domain)"/>
    <property type="match status" value="1"/>
</dbReference>
<dbReference type="Gene3D" id="1.20.200.10">
    <property type="entry name" value="Fumarase/aspartase (Central domain)"/>
    <property type="match status" value="1"/>
</dbReference>
<name>T0Y3X5_9ZZZZ</name>
<gene>
    <name evidence="3" type="ORF">B2A_14444</name>
</gene>
<dbReference type="InterPro" id="IPR008948">
    <property type="entry name" value="L-Aspartase-like"/>
</dbReference>
<dbReference type="GO" id="GO:0070626">
    <property type="term" value="F:(S)-2-(5-amino-1-(5-phospho-D-ribosyl)imidazole-4-carboxamido) succinate lyase (fumarate-forming) activity"/>
    <property type="evidence" value="ECO:0007669"/>
    <property type="project" value="TreeGrafter"/>
</dbReference>
<reference evidence="3" key="2">
    <citation type="journal article" date="2014" name="ISME J.">
        <title>Microbial stratification in low pH oxic and suboxic macroscopic growths along an acid mine drainage.</title>
        <authorList>
            <person name="Mendez-Garcia C."/>
            <person name="Mesa V."/>
            <person name="Sprenger R.R."/>
            <person name="Richter M."/>
            <person name="Diez M.S."/>
            <person name="Solano J."/>
            <person name="Bargiela R."/>
            <person name="Golyshina O.V."/>
            <person name="Manteca A."/>
            <person name="Ramos J.L."/>
            <person name="Gallego J.R."/>
            <person name="Llorente I."/>
            <person name="Martins Dos Santos V.A."/>
            <person name="Jensen O.N."/>
            <person name="Pelaez A.I."/>
            <person name="Sanchez J."/>
            <person name="Ferrer M."/>
        </authorList>
    </citation>
    <scope>NUCLEOTIDE SEQUENCE</scope>
</reference>
<dbReference type="SMART" id="SM00998">
    <property type="entry name" value="ADSL_C"/>
    <property type="match status" value="1"/>
</dbReference>
<evidence type="ECO:0000313" key="3">
    <source>
        <dbReference type="EMBL" id="EQD29786.1"/>
    </source>
</evidence>
<dbReference type="InterPro" id="IPR019468">
    <property type="entry name" value="AdenyloSucc_lyase_C"/>
</dbReference>
<keyword evidence="1 3" id="KW-0456">Lyase</keyword>
<dbReference type="GO" id="GO:0004018">
    <property type="term" value="F:N6-(1,2-dicarboxyethyl)AMP AMP-lyase (fumarate-forming) activity"/>
    <property type="evidence" value="ECO:0007669"/>
    <property type="project" value="TreeGrafter"/>
</dbReference>
<evidence type="ECO:0000256" key="1">
    <source>
        <dbReference type="ARBA" id="ARBA00023239"/>
    </source>
</evidence>
<dbReference type="SUPFAM" id="SSF48557">
    <property type="entry name" value="L-aspartase-like"/>
    <property type="match status" value="1"/>
</dbReference>
<dbReference type="PANTHER" id="PTHR43172:SF1">
    <property type="entry name" value="ADENYLOSUCCINATE LYASE"/>
    <property type="match status" value="1"/>
</dbReference>